<organism evidence="3 4">
    <name type="scientific">Gnomoniopsis smithogilvyi</name>
    <dbReference type="NCBI Taxonomy" id="1191159"/>
    <lineage>
        <taxon>Eukaryota</taxon>
        <taxon>Fungi</taxon>
        <taxon>Dikarya</taxon>
        <taxon>Ascomycota</taxon>
        <taxon>Pezizomycotina</taxon>
        <taxon>Sordariomycetes</taxon>
        <taxon>Sordariomycetidae</taxon>
        <taxon>Diaporthales</taxon>
        <taxon>Gnomoniaceae</taxon>
        <taxon>Gnomoniopsis</taxon>
    </lineage>
</organism>
<dbReference type="GO" id="GO:0034657">
    <property type="term" value="C:GID complex"/>
    <property type="evidence" value="ECO:0007669"/>
    <property type="project" value="TreeGrafter"/>
</dbReference>
<dbReference type="GO" id="GO:0006623">
    <property type="term" value="P:protein targeting to vacuole"/>
    <property type="evidence" value="ECO:0007669"/>
    <property type="project" value="TreeGrafter"/>
</dbReference>
<evidence type="ECO:0000313" key="4">
    <source>
        <dbReference type="Proteomes" id="UP001140453"/>
    </source>
</evidence>
<evidence type="ECO:0000256" key="2">
    <source>
        <dbReference type="SAM" id="MobiDB-lite"/>
    </source>
</evidence>
<feature type="compositionally biased region" description="Polar residues" evidence="2">
    <location>
        <begin position="110"/>
        <end position="124"/>
    </location>
</feature>
<dbReference type="OrthoDB" id="62at2759"/>
<dbReference type="GO" id="GO:0043161">
    <property type="term" value="P:proteasome-mediated ubiquitin-dependent protein catabolic process"/>
    <property type="evidence" value="ECO:0007669"/>
    <property type="project" value="TreeGrafter"/>
</dbReference>
<feature type="compositionally biased region" description="Polar residues" evidence="2">
    <location>
        <begin position="8"/>
        <end position="19"/>
    </location>
</feature>
<dbReference type="EMBL" id="JAPEVB010000007">
    <property type="protein sequence ID" value="KAJ4385420.1"/>
    <property type="molecule type" value="Genomic_DNA"/>
</dbReference>
<dbReference type="PANTHER" id="PTHR14534:SF3">
    <property type="entry name" value="GID COMPLEX SUBUNIT 4 HOMOLOG"/>
    <property type="match status" value="1"/>
</dbReference>
<name>A0A9W9CSQ6_9PEZI</name>
<gene>
    <name evidence="3" type="ORF">N0V93_009848</name>
</gene>
<dbReference type="PANTHER" id="PTHR14534">
    <property type="entry name" value="VACUOLAR IMPORT AND DEGRADATION PROTEIN 24"/>
    <property type="match status" value="1"/>
</dbReference>
<dbReference type="GO" id="GO:0005773">
    <property type="term" value="C:vacuole"/>
    <property type="evidence" value="ECO:0007669"/>
    <property type="project" value="GOC"/>
</dbReference>
<keyword evidence="4" id="KW-1185">Reference proteome</keyword>
<dbReference type="GO" id="GO:0045721">
    <property type="term" value="P:negative regulation of gluconeogenesis"/>
    <property type="evidence" value="ECO:0007669"/>
    <property type="project" value="TreeGrafter"/>
</dbReference>
<accession>A0A9W9CSQ6</accession>
<dbReference type="AlphaFoldDB" id="A0A9W9CSQ6"/>
<feature type="compositionally biased region" description="Low complexity" evidence="2">
    <location>
        <begin position="96"/>
        <end position="109"/>
    </location>
</feature>
<feature type="compositionally biased region" description="Polar residues" evidence="2">
    <location>
        <begin position="31"/>
        <end position="40"/>
    </location>
</feature>
<evidence type="ECO:0008006" key="5">
    <source>
        <dbReference type="Google" id="ProtNLM"/>
    </source>
</evidence>
<dbReference type="Pfam" id="PF09783">
    <property type="entry name" value="Vac_ImportDeg"/>
    <property type="match status" value="1"/>
</dbReference>
<evidence type="ECO:0000256" key="1">
    <source>
        <dbReference type="ARBA" id="ARBA00061469"/>
    </source>
</evidence>
<evidence type="ECO:0000313" key="3">
    <source>
        <dbReference type="EMBL" id="KAJ4385420.1"/>
    </source>
</evidence>
<comment type="similarity">
    <text evidence="1">Belongs to the GID4/VID24 family.</text>
</comment>
<proteinExistence type="inferred from homology"/>
<sequence length="355" mass="39722">MPTPSAPDPQTQYAFTSTCPDPDERHDDTHVTNNDHTSQQHNDDLSNPIAIPPHFSPNDGPVSDNDAMSSPLSDAIGSSGAAYDHKPAEDVELDRSQSPYSSSPIESIQTSRPRQGVGTASASHLSIEESAAYQDPGSEYAMEEDYGLPSMGYGISNRRIIPNSPSSFLRAGSRFTGTQQSERQVYEVQVEIKYVDLRESFLCGYLRIQGLTDDHPTLTTYFEGEIISGHKHTFTTRHADWGATLATDLSHWAKFPAFRPYAKQARRASGSSHVAMKDVAQSEHIFMRWKEHFLVPDHRVRTITGASFEGFYYICFNQVQGTVSGIYFHSKSERFQQLELKHVEDRGCYSALEFR</sequence>
<reference evidence="3" key="1">
    <citation type="submission" date="2022-10" db="EMBL/GenBank/DDBJ databases">
        <title>Tapping the CABI collections for fungal endophytes: first genome assemblies for Collariella, Neodidymelliopsis, Ascochyta clinopodiicola, Didymella pomorum, Didymosphaeria variabile, Neocosmospora piperis and Neocucurbitaria cava.</title>
        <authorList>
            <person name="Hill R."/>
        </authorList>
    </citation>
    <scope>NUCLEOTIDE SEQUENCE</scope>
    <source>
        <strain evidence="3">IMI 355082</strain>
    </source>
</reference>
<dbReference type="InterPro" id="IPR018618">
    <property type="entry name" value="GID4/10-like"/>
</dbReference>
<feature type="compositionally biased region" description="Basic and acidic residues" evidence="2">
    <location>
        <begin position="83"/>
        <end position="95"/>
    </location>
</feature>
<dbReference type="GO" id="GO:0007039">
    <property type="term" value="P:protein catabolic process in the vacuole"/>
    <property type="evidence" value="ECO:0007669"/>
    <property type="project" value="TreeGrafter"/>
</dbReference>
<feature type="region of interest" description="Disordered" evidence="2">
    <location>
        <begin position="1"/>
        <end position="138"/>
    </location>
</feature>
<protein>
    <recommendedName>
        <fullName evidence="5">Vacuolar import and degradation protein</fullName>
    </recommendedName>
</protein>
<comment type="caution">
    <text evidence="3">The sequence shown here is derived from an EMBL/GenBank/DDBJ whole genome shotgun (WGS) entry which is preliminary data.</text>
</comment>
<dbReference type="Proteomes" id="UP001140453">
    <property type="component" value="Unassembled WGS sequence"/>
</dbReference>